<dbReference type="Proteomes" id="UP001185092">
    <property type="component" value="Unassembled WGS sequence"/>
</dbReference>
<dbReference type="AlphaFoldDB" id="A0AAE3XPM6"/>
<protein>
    <submittedName>
        <fullName evidence="1">Phenylacetate-coenzyme A ligase PaaK-like adenylate-forming protein</fullName>
    </submittedName>
</protein>
<evidence type="ECO:0000313" key="1">
    <source>
        <dbReference type="EMBL" id="MDR6240363.1"/>
    </source>
</evidence>
<gene>
    <name evidence="1" type="ORF">HNQ88_003429</name>
</gene>
<organism evidence="1 2">
    <name type="scientific">Aureibacter tunicatorum</name>
    <dbReference type="NCBI Taxonomy" id="866807"/>
    <lineage>
        <taxon>Bacteria</taxon>
        <taxon>Pseudomonadati</taxon>
        <taxon>Bacteroidota</taxon>
        <taxon>Cytophagia</taxon>
        <taxon>Cytophagales</taxon>
        <taxon>Persicobacteraceae</taxon>
        <taxon>Aureibacter</taxon>
    </lineage>
</organism>
<accession>A0AAE3XPM6</accession>
<reference evidence="1" key="1">
    <citation type="submission" date="2023-07" db="EMBL/GenBank/DDBJ databases">
        <title>Genomic Encyclopedia of Type Strains, Phase IV (KMG-IV): sequencing the most valuable type-strain genomes for metagenomic binning, comparative biology and taxonomic classification.</title>
        <authorList>
            <person name="Goeker M."/>
        </authorList>
    </citation>
    <scope>NUCLEOTIDE SEQUENCE</scope>
    <source>
        <strain evidence="1">DSM 26174</strain>
    </source>
</reference>
<keyword evidence="2" id="KW-1185">Reference proteome</keyword>
<dbReference type="Gene3D" id="3.40.50.12780">
    <property type="entry name" value="N-terminal domain of ligase-like"/>
    <property type="match status" value="1"/>
</dbReference>
<proteinExistence type="predicted"/>
<comment type="caution">
    <text evidence="1">The sequence shown here is derived from an EMBL/GenBank/DDBJ whole genome shotgun (WGS) entry which is preliminary data.</text>
</comment>
<dbReference type="RefSeq" id="WP_309940269.1">
    <property type="nucleotide sequence ID" value="NZ_AP025305.1"/>
</dbReference>
<evidence type="ECO:0000313" key="2">
    <source>
        <dbReference type="Proteomes" id="UP001185092"/>
    </source>
</evidence>
<dbReference type="EMBL" id="JAVDQD010000004">
    <property type="protein sequence ID" value="MDR6240363.1"/>
    <property type="molecule type" value="Genomic_DNA"/>
</dbReference>
<keyword evidence="1" id="KW-0436">Ligase</keyword>
<dbReference type="GO" id="GO:0016874">
    <property type="term" value="F:ligase activity"/>
    <property type="evidence" value="ECO:0007669"/>
    <property type="project" value="UniProtKB-KW"/>
</dbReference>
<name>A0AAE3XPM6_9BACT</name>
<sequence>METKKIINEFKYLVSNIKNHDFDKVALELFRFQAKHNPVYSEYLQFLKTNPEDVKSIYEIPFLPISFFKTHQVKTGEWPTQKIFESSGTTGTTTSKHYVEDIEFYHKIATQIFTDFYSAPNDYIILALLPSYLERDNSSLVSMAKHFIDLTQDHRSGFYLNEFESLKEACVSAESTNKNVLLMGVTFGLLDFAELHTFSSSNITIMETGGMKGRRKEMIRAEVHEELGNSFGQTKIHSEYGMTELLSQAYSHGDGIFEMPSTMRILLRDVNDPFSVSKRTSGGINVIDLANIHSCSFIETQDLGKLHDNKFEVLGRFDNSDIRGCNLMTI</sequence>
<dbReference type="InterPro" id="IPR042099">
    <property type="entry name" value="ANL_N_sf"/>
</dbReference>